<name>A0A7W2AMR1_9ENTE</name>
<proteinExistence type="predicted"/>
<dbReference type="EMBL" id="JACEIT010000029">
    <property type="protein sequence ID" value="MBA4547198.1"/>
    <property type="molecule type" value="Genomic_DNA"/>
</dbReference>
<dbReference type="SUPFAM" id="SSF52794">
    <property type="entry name" value="PTS system IIB component-like"/>
    <property type="match status" value="1"/>
</dbReference>
<dbReference type="GO" id="GO:0009401">
    <property type="term" value="P:phosphoenolpyruvate-dependent sugar phosphotransferase system"/>
    <property type="evidence" value="ECO:0007669"/>
    <property type="project" value="UniProtKB-KW"/>
</dbReference>
<dbReference type="GO" id="GO:0008982">
    <property type="term" value="F:protein-N(PI)-phosphohistidine-sugar phosphotransferase activity"/>
    <property type="evidence" value="ECO:0007669"/>
    <property type="project" value="InterPro"/>
</dbReference>
<keyword evidence="3" id="KW-0762">Sugar transport</keyword>
<dbReference type="Gene3D" id="3.40.50.2300">
    <property type="match status" value="1"/>
</dbReference>
<comment type="caution">
    <text evidence="9">The sequence shown here is derived from an EMBL/GenBank/DDBJ whole genome shotgun (WGS) entry which is preliminary data.</text>
</comment>
<evidence type="ECO:0000256" key="7">
    <source>
        <dbReference type="PROSITE-ProRule" id="PRU00423"/>
    </source>
</evidence>
<organism evidence="9 11">
    <name type="scientific">Enterococcus lactis</name>
    <dbReference type="NCBI Taxonomy" id="357441"/>
    <lineage>
        <taxon>Bacteria</taxon>
        <taxon>Bacillati</taxon>
        <taxon>Bacillota</taxon>
        <taxon>Bacilli</taxon>
        <taxon>Lactobacillales</taxon>
        <taxon>Enterococcaceae</taxon>
        <taxon>Enterococcus</taxon>
    </lineage>
</organism>
<dbReference type="GO" id="GO:0016301">
    <property type="term" value="F:kinase activity"/>
    <property type="evidence" value="ECO:0007669"/>
    <property type="project" value="UniProtKB-KW"/>
</dbReference>
<gene>
    <name evidence="9" type="ORF">H1Z91_12995</name>
    <name evidence="10" type="ORF">KYX84_04595</name>
</gene>
<evidence type="ECO:0000259" key="8">
    <source>
        <dbReference type="PROSITE" id="PS51100"/>
    </source>
</evidence>
<comment type="caution">
    <text evidence="7">Lacks conserved residue(s) required for the propagation of feature annotation.</text>
</comment>
<dbReference type="InterPro" id="IPR036095">
    <property type="entry name" value="PTS_EIIB-like_sf"/>
</dbReference>
<evidence type="ECO:0000256" key="3">
    <source>
        <dbReference type="ARBA" id="ARBA00022597"/>
    </source>
</evidence>
<evidence type="ECO:0000313" key="10">
    <source>
        <dbReference type="EMBL" id="MBX4193513.1"/>
    </source>
</evidence>
<sequence>MNRNKPKIAEQSPKKIFLFDMIFSLISSDGLLQTQRLERKLTHFFQKAQKNVSVKVYDSSQIDKEAKRADILLLTPLLGYAKDKIESQFPEIPVFVISKEEYGTLDVEKIVEKLGTLYK</sequence>
<keyword evidence="2" id="KW-0597">Phosphoprotein</keyword>
<keyword evidence="4" id="KW-0808">Transferase</keyword>
<keyword evidence="1" id="KW-0813">Transport</keyword>
<accession>A0A7W2AMR1</accession>
<dbReference type="InterPro" id="IPR013012">
    <property type="entry name" value="PTS_EIIB_3"/>
</dbReference>
<evidence type="ECO:0000256" key="2">
    <source>
        <dbReference type="ARBA" id="ARBA00022553"/>
    </source>
</evidence>
<dbReference type="InterPro" id="IPR003501">
    <property type="entry name" value="PTS_EIIB_2/3"/>
</dbReference>
<evidence type="ECO:0000313" key="11">
    <source>
        <dbReference type="Proteomes" id="UP000531895"/>
    </source>
</evidence>
<dbReference type="RefSeq" id="WP_002315262.1">
    <property type="nucleotide sequence ID" value="NZ_BNJW01000031.1"/>
</dbReference>
<reference evidence="10" key="2">
    <citation type="journal article" date="2022" name="J. Anim. Sci.">
        <title>Whole genome sequence analyses-based assessment of virulence potential and antimicrobial susceptibilities and resistance of Enterococcus faecium strains isolated from commercial swine and cattle probiotic products.</title>
        <authorList>
            <person name="Shridhar P.B."/>
            <person name="Amachawadi R.G."/>
            <person name="Tokach M."/>
            <person name="Patel I."/>
            <person name="Gangiredla J."/>
            <person name="Mammel M."/>
            <person name="Nagaraja T.G."/>
        </authorList>
    </citation>
    <scope>NUCLEOTIDE SEQUENCE</scope>
    <source>
        <strain evidence="10">EF216</strain>
    </source>
</reference>
<dbReference type="PROSITE" id="PS51100">
    <property type="entry name" value="PTS_EIIB_TYPE_3"/>
    <property type="match status" value="1"/>
</dbReference>
<dbReference type="EMBL" id="JAIFOD010000014">
    <property type="protein sequence ID" value="MBX4193513.1"/>
    <property type="molecule type" value="Genomic_DNA"/>
</dbReference>
<dbReference type="Pfam" id="PF02302">
    <property type="entry name" value="PTS_IIB"/>
    <property type="match status" value="1"/>
</dbReference>
<dbReference type="Proteomes" id="UP000531895">
    <property type="component" value="Unassembled WGS sequence"/>
</dbReference>
<dbReference type="Proteomes" id="UP000704433">
    <property type="component" value="Unassembled WGS sequence"/>
</dbReference>
<evidence type="ECO:0000256" key="4">
    <source>
        <dbReference type="ARBA" id="ARBA00022679"/>
    </source>
</evidence>
<evidence type="ECO:0000256" key="6">
    <source>
        <dbReference type="ARBA" id="ARBA00022777"/>
    </source>
</evidence>
<keyword evidence="6" id="KW-0418">Kinase</keyword>
<evidence type="ECO:0000256" key="1">
    <source>
        <dbReference type="ARBA" id="ARBA00022448"/>
    </source>
</evidence>
<reference evidence="9 11" key="1">
    <citation type="submission" date="2020-07" db="EMBL/GenBank/DDBJ databases">
        <authorList>
            <person name="Feng H."/>
        </authorList>
    </citation>
    <scope>NUCLEOTIDE SEQUENCE [LARGE SCALE GENOMIC DNA]</scope>
    <source>
        <strain evidence="9">S-7</strain>
        <strain evidence="11">s-7</strain>
    </source>
</reference>
<keyword evidence="5" id="KW-0598">Phosphotransferase system</keyword>
<protein>
    <recommendedName>
        <fullName evidence="8">PTS EIIB type-3 domain-containing protein</fullName>
    </recommendedName>
</protein>
<evidence type="ECO:0000313" key="9">
    <source>
        <dbReference type="EMBL" id="MBA4547198.1"/>
    </source>
</evidence>
<evidence type="ECO:0000256" key="5">
    <source>
        <dbReference type="ARBA" id="ARBA00022683"/>
    </source>
</evidence>
<feature type="domain" description="PTS EIIB type-3" evidence="8">
    <location>
        <begin position="21"/>
        <end position="119"/>
    </location>
</feature>
<dbReference type="AlphaFoldDB" id="A0A7W2AMR1"/>